<organism evidence="1">
    <name type="scientific">uncultured Dysgonomonas sp</name>
    <dbReference type="NCBI Taxonomy" id="206096"/>
    <lineage>
        <taxon>Bacteria</taxon>
        <taxon>Pseudomonadati</taxon>
        <taxon>Bacteroidota</taxon>
        <taxon>Bacteroidia</taxon>
        <taxon>Bacteroidales</taxon>
        <taxon>Dysgonomonadaceae</taxon>
        <taxon>Dysgonomonas</taxon>
        <taxon>environmental samples</taxon>
    </lineage>
</organism>
<proteinExistence type="predicted"/>
<dbReference type="AlphaFoldDB" id="A0A212J261"/>
<sequence>MREPNVTKEYRYALNKKEEYIRTYYNLEVVIFLSFRIQSLYTKAFREWVLNAFCEYGKEATEPEVIILFNTNTRKSTLNMPN</sequence>
<name>A0A212J261_9BACT</name>
<evidence type="ECO:0000313" key="1">
    <source>
        <dbReference type="EMBL" id="SBV93510.1"/>
    </source>
</evidence>
<reference evidence="1" key="1">
    <citation type="submission" date="2016-04" db="EMBL/GenBank/DDBJ databases">
        <authorList>
            <person name="Evans L.H."/>
            <person name="Alamgir A."/>
            <person name="Owens N."/>
            <person name="Weber N.D."/>
            <person name="Virtaneva K."/>
            <person name="Barbian K."/>
            <person name="Babar A."/>
            <person name="Rosenke K."/>
        </authorList>
    </citation>
    <scope>NUCLEOTIDE SEQUENCE</scope>
    <source>
        <strain evidence="1">86-2</strain>
    </source>
</reference>
<accession>A0A212J261</accession>
<gene>
    <name evidence="1" type="ORF">KL86DYS2_10554</name>
</gene>
<dbReference type="EMBL" id="FLUL01000001">
    <property type="protein sequence ID" value="SBV93510.1"/>
    <property type="molecule type" value="Genomic_DNA"/>
</dbReference>
<protein>
    <submittedName>
        <fullName evidence="1">Uncharacterized protein</fullName>
    </submittedName>
</protein>